<keyword evidence="4" id="KW-0862">Zinc</keyword>
<dbReference type="SMART" id="SM00849">
    <property type="entry name" value="Lactamase_B"/>
    <property type="match status" value="1"/>
</dbReference>
<proteinExistence type="inferred from homology"/>
<accession>A0A916XQX4</accession>
<dbReference type="GO" id="GO:0046872">
    <property type="term" value="F:metal ion binding"/>
    <property type="evidence" value="ECO:0007669"/>
    <property type="project" value="UniProtKB-KW"/>
</dbReference>
<reference evidence="6" key="1">
    <citation type="journal article" date="2014" name="Int. J. Syst. Evol. Microbiol.">
        <title>Complete genome sequence of Corynebacterium casei LMG S-19264T (=DSM 44701T), isolated from a smear-ripened cheese.</title>
        <authorList>
            <consortium name="US DOE Joint Genome Institute (JGI-PGF)"/>
            <person name="Walter F."/>
            <person name="Albersmeier A."/>
            <person name="Kalinowski J."/>
            <person name="Ruckert C."/>
        </authorList>
    </citation>
    <scope>NUCLEOTIDE SEQUENCE</scope>
    <source>
        <strain evidence="6">CGMCC 1.10998</strain>
    </source>
</reference>
<dbReference type="GO" id="GO:0016787">
    <property type="term" value="F:hydrolase activity"/>
    <property type="evidence" value="ECO:0007669"/>
    <property type="project" value="UniProtKB-KW"/>
</dbReference>
<evidence type="ECO:0000313" key="6">
    <source>
        <dbReference type="EMBL" id="GGC93676.1"/>
    </source>
</evidence>
<keyword evidence="7" id="KW-1185">Reference proteome</keyword>
<keyword evidence="2" id="KW-0479">Metal-binding</keyword>
<evidence type="ECO:0000256" key="4">
    <source>
        <dbReference type="ARBA" id="ARBA00022833"/>
    </source>
</evidence>
<dbReference type="CDD" id="cd07730">
    <property type="entry name" value="metallo-hydrolase-like_MBL-fold"/>
    <property type="match status" value="1"/>
</dbReference>
<gene>
    <name evidence="6" type="ORF">GCM10011396_46230</name>
</gene>
<evidence type="ECO:0000256" key="1">
    <source>
        <dbReference type="ARBA" id="ARBA00007749"/>
    </source>
</evidence>
<sequence>MLAPAVMAQPALGPAPAPTPAALEFSLIKTSEVSTLEGLSYSGGSYFASTRLQHIAVLVRHPQGDFLFDGGLGKNIDAQFKDMPLWARPFFSYGPVTPARQQLDAAGLTRIPRIFLSHAHWDHASALVDFPEAEVWLSEAEKAYLASPHAVSVFPSQIAPPAIRWHSYAWSDKAVLGFSHSLDIFGDGSAVLLPLPGHTPGSVGLLLTTASGRQYFFIGDSVWKSRAIVEEKPKMWIASALVDEDQPRTMETISSLHRVQQQNPLLLIIPAHDAQVHDAIGYFPHFVK</sequence>
<dbReference type="InterPro" id="IPR036866">
    <property type="entry name" value="RibonucZ/Hydroxyglut_hydro"/>
</dbReference>
<name>A0A916XQX4_9BURK</name>
<dbReference type="Proteomes" id="UP000637423">
    <property type="component" value="Unassembled WGS sequence"/>
</dbReference>
<evidence type="ECO:0000259" key="5">
    <source>
        <dbReference type="SMART" id="SM00849"/>
    </source>
</evidence>
<dbReference type="AlphaFoldDB" id="A0A916XQX4"/>
<dbReference type="EMBL" id="BMED01000006">
    <property type="protein sequence ID" value="GGC93676.1"/>
    <property type="molecule type" value="Genomic_DNA"/>
</dbReference>
<dbReference type="InterPro" id="IPR001279">
    <property type="entry name" value="Metallo-B-lactamas"/>
</dbReference>
<feature type="domain" description="Metallo-beta-lactamase" evidence="5">
    <location>
        <begin position="53"/>
        <end position="272"/>
    </location>
</feature>
<organism evidence="6 7">
    <name type="scientific">Undibacterium terreum</name>
    <dbReference type="NCBI Taxonomy" id="1224302"/>
    <lineage>
        <taxon>Bacteria</taxon>
        <taxon>Pseudomonadati</taxon>
        <taxon>Pseudomonadota</taxon>
        <taxon>Betaproteobacteria</taxon>
        <taxon>Burkholderiales</taxon>
        <taxon>Oxalobacteraceae</taxon>
        <taxon>Undibacterium</taxon>
    </lineage>
</organism>
<evidence type="ECO:0000256" key="3">
    <source>
        <dbReference type="ARBA" id="ARBA00022801"/>
    </source>
</evidence>
<evidence type="ECO:0000313" key="7">
    <source>
        <dbReference type="Proteomes" id="UP000637423"/>
    </source>
</evidence>
<dbReference type="InterPro" id="IPR051013">
    <property type="entry name" value="MBL_superfamily_lactonases"/>
</dbReference>
<reference evidence="6" key="2">
    <citation type="submission" date="2020-09" db="EMBL/GenBank/DDBJ databases">
        <authorList>
            <person name="Sun Q."/>
            <person name="Zhou Y."/>
        </authorList>
    </citation>
    <scope>NUCLEOTIDE SEQUENCE</scope>
    <source>
        <strain evidence="6">CGMCC 1.10998</strain>
    </source>
</reference>
<evidence type="ECO:0000256" key="2">
    <source>
        <dbReference type="ARBA" id="ARBA00022723"/>
    </source>
</evidence>
<dbReference type="SUPFAM" id="SSF56281">
    <property type="entry name" value="Metallo-hydrolase/oxidoreductase"/>
    <property type="match status" value="1"/>
</dbReference>
<keyword evidence="3" id="KW-0378">Hydrolase</keyword>
<dbReference type="PANTHER" id="PTHR42978">
    <property type="entry name" value="QUORUM-QUENCHING LACTONASE YTNP-RELATED-RELATED"/>
    <property type="match status" value="1"/>
</dbReference>
<dbReference type="PANTHER" id="PTHR42978:SF3">
    <property type="entry name" value="BLR3078 PROTEIN"/>
    <property type="match status" value="1"/>
</dbReference>
<comment type="caution">
    <text evidence="6">The sequence shown here is derived from an EMBL/GenBank/DDBJ whole genome shotgun (WGS) entry which is preliminary data.</text>
</comment>
<comment type="similarity">
    <text evidence="1">Belongs to the metallo-beta-lactamase superfamily.</text>
</comment>
<protein>
    <submittedName>
        <fullName evidence="6">MBL fold metallo-hydrolase</fullName>
    </submittedName>
</protein>
<dbReference type="Gene3D" id="3.60.15.10">
    <property type="entry name" value="Ribonuclease Z/Hydroxyacylglutathione hydrolase-like"/>
    <property type="match status" value="1"/>
</dbReference>
<dbReference type="Pfam" id="PF00753">
    <property type="entry name" value="Lactamase_B"/>
    <property type="match status" value="1"/>
</dbReference>